<accession>A0A7C9J9H5</accession>
<dbReference type="AlphaFoldDB" id="A0A7C9J9H5"/>
<dbReference type="EMBL" id="WXEW01000001">
    <property type="protein sequence ID" value="NAS20404.1"/>
    <property type="molecule type" value="Genomic_DNA"/>
</dbReference>
<gene>
    <name evidence="1" type="ORF">GT755_01740</name>
</gene>
<evidence type="ECO:0000313" key="2">
    <source>
        <dbReference type="Proteomes" id="UP000479526"/>
    </source>
</evidence>
<dbReference type="RefSeq" id="WP_161477913.1">
    <property type="nucleotide sequence ID" value="NZ_WXEW01000001.1"/>
</dbReference>
<keyword evidence="2" id="KW-1185">Reference proteome</keyword>
<dbReference type="Proteomes" id="UP000479526">
    <property type="component" value="Unassembled WGS sequence"/>
</dbReference>
<protein>
    <submittedName>
        <fullName evidence="1">Uncharacterized protein</fullName>
    </submittedName>
</protein>
<proteinExistence type="predicted"/>
<comment type="caution">
    <text evidence="1">The sequence shown here is derived from an EMBL/GenBank/DDBJ whole genome shotgun (WGS) entry which is preliminary data.</text>
</comment>
<reference evidence="1 2" key="1">
    <citation type="submission" date="2020-01" db="EMBL/GenBank/DDBJ databases">
        <title>Herbidospora sp. NEAU-GS84 nov., a novel actinomycete isolated from soil.</title>
        <authorList>
            <person name="Han L."/>
        </authorList>
    </citation>
    <scope>NUCLEOTIDE SEQUENCE [LARGE SCALE GENOMIC DNA]</scope>
    <source>
        <strain evidence="1 2">NEAU-GS84</strain>
    </source>
</reference>
<organism evidence="1 2">
    <name type="scientific">Herbidospora solisilvae</name>
    <dbReference type="NCBI Taxonomy" id="2696284"/>
    <lineage>
        <taxon>Bacteria</taxon>
        <taxon>Bacillati</taxon>
        <taxon>Actinomycetota</taxon>
        <taxon>Actinomycetes</taxon>
        <taxon>Streptosporangiales</taxon>
        <taxon>Streptosporangiaceae</taxon>
        <taxon>Herbidospora</taxon>
    </lineage>
</organism>
<sequence>MSDADKIQAGRELQDAADEFIGALRLARGMDETAFARLADAIKAFGAAWEAESHLPKSGVNALVGLFSWIDSASCLYGGDEARRIRQAAVEAESLIFRHVVPAPAPDG</sequence>
<name>A0A7C9J9H5_9ACTN</name>
<evidence type="ECO:0000313" key="1">
    <source>
        <dbReference type="EMBL" id="NAS20404.1"/>
    </source>
</evidence>